<evidence type="ECO:0000313" key="3">
    <source>
        <dbReference type="Proteomes" id="UP001583280"/>
    </source>
</evidence>
<dbReference type="EMBL" id="JAWDJO010000133">
    <property type="protein sequence ID" value="KAL1892296.1"/>
    <property type="molecule type" value="Genomic_DNA"/>
</dbReference>
<organism evidence="2 3">
    <name type="scientific">Ceratocystis pirilliformis</name>
    <dbReference type="NCBI Taxonomy" id="259994"/>
    <lineage>
        <taxon>Eukaryota</taxon>
        <taxon>Fungi</taxon>
        <taxon>Dikarya</taxon>
        <taxon>Ascomycota</taxon>
        <taxon>Pezizomycotina</taxon>
        <taxon>Sordariomycetes</taxon>
        <taxon>Hypocreomycetidae</taxon>
        <taxon>Microascales</taxon>
        <taxon>Ceratocystidaceae</taxon>
        <taxon>Ceratocystis</taxon>
    </lineage>
</organism>
<accession>A0ABR3YV97</accession>
<evidence type="ECO:0000256" key="1">
    <source>
        <dbReference type="SAM" id="MobiDB-lite"/>
    </source>
</evidence>
<keyword evidence="3" id="KW-1185">Reference proteome</keyword>
<dbReference type="Proteomes" id="UP001583280">
    <property type="component" value="Unassembled WGS sequence"/>
</dbReference>
<gene>
    <name evidence="2" type="ORF">Cpir12675_004582</name>
</gene>
<evidence type="ECO:0000313" key="2">
    <source>
        <dbReference type="EMBL" id="KAL1892296.1"/>
    </source>
</evidence>
<protein>
    <submittedName>
        <fullName evidence="2">Uncharacterized protein</fullName>
    </submittedName>
</protein>
<feature type="compositionally biased region" description="Low complexity" evidence="1">
    <location>
        <begin position="33"/>
        <end position="48"/>
    </location>
</feature>
<name>A0ABR3YV97_9PEZI</name>
<proteinExistence type="predicted"/>
<feature type="region of interest" description="Disordered" evidence="1">
    <location>
        <begin position="1"/>
        <end position="48"/>
    </location>
</feature>
<sequence length="102" mass="11440">MHREYTQVTHDKRKGDLKPGKFVKDKLEDESESSSSYEHTDSDSGSDISLGLPGYRLASGPGIQYDWSLCSDDCFWCGYIGLHDETAELSEELAMAMSRLRA</sequence>
<reference evidence="2 3" key="1">
    <citation type="journal article" date="2024" name="IMA Fungus">
        <title>IMA Genome - F19 : A genome assembly and annotation guide to empower mycologists, including annotated draft genome sequences of Ceratocystis pirilliformis, Diaporthe australafricana, Fusarium ophioides, Paecilomyces lecythidis, and Sporothrix stenoceras.</title>
        <authorList>
            <person name="Aylward J."/>
            <person name="Wilson A.M."/>
            <person name="Visagie C.M."/>
            <person name="Spraker J."/>
            <person name="Barnes I."/>
            <person name="Buitendag C."/>
            <person name="Ceriani C."/>
            <person name="Del Mar Angel L."/>
            <person name="du Plessis D."/>
            <person name="Fuchs T."/>
            <person name="Gasser K."/>
            <person name="Kramer D."/>
            <person name="Li W."/>
            <person name="Munsamy K."/>
            <person name="Piso A."/>
            <person name="Price J.L."/>
            <person name="Sonnekus B."/>
            <person name="Thomas C."/>
            <person name="van der Nest A."/>
            <person name="van Dijk A."/>
            <person name="van Heerden A."/>
            <person name="van Vuuren N."/>
            <person name="Yilmaz N."/>
            <person name="Duong T.A."/>
            <person name="van der Merwe N.A."/>
            <person name="Wingfield M.J."/>
            <person name="Wingfield B.D."/>
        </authorList>
    </citation>
    <scope>NUCLEOTIDE SEQUENCE [LARGE SCALE GENOMIC DNA]</scope>
    <source>
        <strain evidence="2 3">CMW 12675</strain>
    </source>
</reference>
<feature type="compositionally biased region" description="Basic and acidic residues" evidence="1">
    <location>
        <begin position="1"/>
        <end position="27"/>
    </location>
</feature>
<comment type="caution">
    <text evidence="2">The sequence shown here is derived from an EMBL/GenBank/DDBJ whole genome shotgun (WGS) entry which is preliminary data.</text>
</comment>